<dbReference type="RefSeq" id="WP_106708378.1">
    <property type="nucleotide sequence ID" value="NZ_PXXU01000123.1"/>
</dbReference>
<proteinExistence type="predicted"/>
<dbReference type="OrthoDB" id="6316384at2"/>
<dbReference type="EMBL" id="PXXU01000123">
    <property type="protein sequence ID" value="PSJ15851.1"/>
    <property type="molecule type" value="Genomic_DNA"/>
</dbReference>
<dbReference type="Proteomes" id="UP000241912">
    <property type="component" value="Unassembled WGS sequence"/>
</dbReference>
<name>A0A2P7NQU4_9PROT</name>
<keyword evidence="3" id="KW-1185">Reference proteome</keyword>
<evidence type="ECO:0000313" key="3">
    <source>
        <dbReference type="Proteomes" id="UP000241912"/>
    </source>
</evidence>
<dbReference type="AlphaFoldDB" id="A0A2P7NQU4"/>
<gene>
    <name evidence="2" type="ORF">C7H79_16760</name>
</gene>
<evidence type="ECO:0000313" key="2">
    <source>
        <dbReference type="EMBL" id="PSJ15851.1"/>
    </source>
</evidence>
<comment type="caution">
    <text evidence="2">The sequence shown here is derived from an EMBL/GenBank/DDBJ whole genome shotgun (WGS) entry which is preliminary data.</text>
</comment>
<protein>
    <submittedName>
        <fullName evidence="2">Uncharacterized protein</fullName>
    </submittedName>
</protein>
<organism evidence="2 3">
    <name type="scientific">Nitrosomonas supralitoralis</name>
    <dbReference type="NCBI Taxonomy" id="2116706"/>
    <lineage>
        <taxon>Bacteria</taxon>
        <taxon>Pseudomonadati</taxon>
        <taxon>Pseudomonadota</taxon>
        <taxon>Betaproteobacteria</taxon>
        <taxon>Nitrosomonadales</taxon>
        <taxon>Nitrosomonadaceae</taxon>
        <taxon>Nitrosomonas</taxon>
    </lineage>
</organism>
<accession>A0A2P7NQU4</accession>
<evidence type="ECO:0000256" key="1">
    <source>
        <dbReference type="SAM" id="MobiDB-lite"/>
    </source>
</evidence>
<sequence length="66" mass="7542">MTKPEKNKNMMTHASKTQENKSQSVANGESQMQNSKESTFQFVDNRPEAIAQRKLQEMVNNSPKTK</sequence>
<reference evidence="2 3" key="1">
    <citation type="submission" date="2018-03" db="EMBL/GenBank/DDBJ databases">
        <title>Draft genome of Nitrosomonas supralitoralis APG5.</title>
        <authorList>
            <person name="Urakawa H."/>
            <person name="Lopez J.V."/>
        </authorList>
    </citation>
    <scope>NUCLEOTIDE SEQUENCE [LARGE SCALE GENOMIC DNA]</scope>
    <source>
        <strain evidence="2 3">APG5</strain>
    </source>
</reference>
<feature type="compositionally biased region" description="Polar residues" evidence="1">
    <location>
        <begin position="9"/>
        <end position="42"/>
    </location>
</feature>
<feature type="region of interest" description="Disordered" evidence="1">
    <location>
        <begin position="1"/>
        <end position="45"/>
    </location>
</feature>